<dbReference type="Proteomes" id="UP000707352">
    <property type="component" value="Unassembled WGS sequence"/>
</dbReference>
<dbReference type="Pfam" id="PF00583">
    <property type="entry name" value="Acetyltransf_1"/>
    <property type="match status" value="1"/>
</dbReference>
<dbReference type="InterPro" id="IPR000182">
    <property type="entry name" value="GNAT_dom"/>
</dbReference>
<name>A0ABX0VAL8_9HYPH</name>
<dbReference type="EMBL" id="JAATJS010000003">
    <property type="protein sequence ID" value="NIX76874.1"/>
    <property type="molecule type" value="Genomic_DNA"/>
</dbReference>
<evidence type="ECO:0000313" key="2">
    <source>
        <dbReference type="EMBL" id="NIX76874.1"/>
    </source>
</evidence>
<protein>
    <submittedName>
        <fullName evidence="2">GNAT family N-acetyltransferase</fullName>
    </submittedName>
</protein>
<dbReference type="PROSITE" id="PS51186">
    <property type="entry name" value="GNAT"/>
    <property type="match status" value="1"/>
</dbReference>
<dbReference type="InterPro" id="IPR016181">
    <property type="entry name" value="Acyl_CoA_acyltransferase"/>
</dbReference>
<dbReference type="Gene3D" id="3.40.630.30">
    <property type="match status" value="1"/>
</dbReference>
<evidence type="ECO:0000259" key="1">
    <source>
        <dbReference type="PROSITE" id="PS51186"/>
    </source>
</evidence>
<organism evidence="2 3">
    <name type="scientific">Microvirga terricola</name>
    <dbReference type="NCBI Taxonomy" id="2719797"/>
    <lineage>
        <taxon>Bacteria</taxon>
        <taxon>Pseudomonadati</taxon>
        <taxon>Pseudomonadota</taxon>
        <taxon>Alphaproteobacteria</taxon>
        <taxon>Hyphomicrobiales</taxon>
        <taxon>Methylobacteriaceae</taxon>
        <taxon>Microvirga</taxon>
    </lineage>
</organism>
<reference evidence="2 3" key="1">
    <citation type="submission" date="2020-03" db="EMBL/GenBank/DDBJ databases">
        <title>The genome sequence of Microvirga sp. c23x22.</title>
        <authorList>
            <person name="Zhang X."/>
        </authorList>
    </citation>
    <scope>NUCLEOTIDE SEQUENCE [LARGE SCALE GENOMIC DNA]</scope>
    <source>
        <strain evidence="3">c23x22</strain>
    </source>
</reference>
<keyword evidence="3" id="KW-1185">Reference proteome</keyword>
<comment type="caution">
    <text evidence="2">The sequence shown here is derived from an EMBL/GenBank/DDBJ whole genome shotgun (WGS) entry which is preliminary data.</text>
</comment>
<proteinExistence type="predicted"/>
<dbReference type="CDD" id="cd04301">
    <property type="entry name" value="NAT_SF"/>
    <property type="match status" value="1"/>
</dbReference>
<feature type="domain" description="N-acetyltransferase" evidence="1">
    <location>
        <begin position="1"/>
        <end position="163"/>
    </location>
</feature>
<evidence type="ECO:0000313" key="3">
    <source>
        <dbReference type="Proteomes" id="UP000707352"/>
    </source>
</evidence>
<dbReference type="SUPFAM" id="SSF55729">
    <property type="entry name" value="Acyl-CoA N-acyltransferases (Nat)"/>
    <property type="match status" value="1"/>
</dbReference>
<sequence length="163" mass="17963">MPWRPMTPHDLDDVKVLADRIHLDHPEDRDVFVERQAIYPDGCHVLVEGDALIGYALTHPWRFDEPPALNSRLGGIPRDAATYYVHDVALLPEARGKGYAAQAGALLAAHARSAGFANMSLVAVNKSQAFWEKLGFKVRTVPGLQAKLFSYGADAVMMVRELA</sequence>
<accession>A0ABX0VAL8</accession>
<gene>
    <name evidence="2" type="ORF">HB375_09630</name>
</gene>